<proteinExistence type="predicted"/>
<dbReference type="PANTHER" id="PTHR37885">
    <property type="entry name" value="CMT1A DUPLICATED REGION TRANSCRIPT 4 PROTEIN"/>
    <property type="match status" value="1"/>
</dbReference>
<reference evidence="2" key="1">
    <citation type="submission" date="2025-08" db="UniProtKB">
        <authorList>
            <consortium name="Ensembl"/>
        </authorList>
    </citation>
    <scope>IDENTIFICATION</scope>
</reference>
<dbReference type="PANTHER" id="PTHR37885:SF1">
    <property type="entry name" value="CMT1A DUPLICATED REGION TRANSCRIPT 4 PROTEIN"/>
    <property type="match status" value="1"/>
</dbReference>
<feature type="region of interest" description="Disordered" evidence="1">
    <location>
        <begin position="47"/>
        <end position="103"/>
    </location>
</feature>
<protein>
    <submittedName>
        <fullName evidence="2">Uncharacterized protein</fullName>
    </submittedName>
</protein>
<keyword evidence="3" id="KW-1185">Reference proteome</keyword>
<sequence length="150" mass="16524">MVSVSWVPEYLPPSANVGLPSHLIQCHRPWPAYTTHTAPVVKMLVEQDERRKAASNRPAETETNGEPQEAEEVTQVPKLSRGSSTHGTGKDSVGMSTAESSLPSPSVCNRVIFARKPPLRVLPILSLMRYWKARTQAPQLLVRASSDPRC</sequence>
<dbReference type="InterPro" id="IPR029185">
    <property type="entry name" value="CDRT4"/>
</dbReference>
<evidence type="ECO:0000256" key="1">
    <source>
        <dbReference type="SAM" id="MobiDB-lite"/>
    </source>
</evidence>
<dbReference type="AlphaFoldDB" id="A0A8C4XQ46"/>
<dbReference type="Proteomes" id="UP000694562">
    <property type="component" value="Unplaced"/>
</dbReference>
<name>A0A8C4XQ46_FALTI</name>
<accession>A0A8C4XQ46</accession>
<evidence type="ECO:0000313" key="2">
    <source>
        <dbReference type="Ensembl" id="ENSFTIP00000013907.1"/>
    </source>
</evidence>
<dbReference type="Pfam" id="PF15213">
    <property type="entry name" value="CDRT4"/>
    <property type="match status" value="1"/>
</dbReference>
<reference evidence="2" key="2">
    <citation type="submission" date="2025-09" db="UniProtKB">
        <authorList>
            <consortium name="Ensembl"/>
        </authorList>
    </citation>
    <scope>IDENTIFICATION</scope>
</reference>
<evidence type="ECO:0000313" key="3">
    <source>
        <dbReference type="Proteomes" id="UP000694562"/>
    </source>
</evidence>
<dbReference type="OMA" id="LIQCHRP"/>
<feature type="compositionally biased region" description="Polar residues" evidence="1">
    <location>
        <begin position="94"/>
        <end position="103"/>
    </location>
</feature>
<dbReference type="Ensembl" id="ENSFTIT00000014502.1">
    <property type="protein sequence ID" value="ENSFTIP00000013907.1"/>
    <property type="gene ID" value="ENSFTIG00000009251.1"/>
</dbReference>
<dbReference type="OrthoDB" id="9831498at2759"/>
<organism evidence="2 3">
    <name type="scientific">Falco tinnunculus</name>
    <name type="common">Common kestrel</name>
    <dbReference type="NCBI Taxonomy" id="100819"/>
    <lineage>
        <taxon>Eukaryota</taxon>
        <taxon>Metazoa</taxon>
        <taxon>Chordata</taxon>
        <taxon>Craniata</taxon>
        <taxon>Vertebrata</taxon>
        <taxon>Euteleostomi</taxon>
        <taxon>Archelosauria</taxon>
        <taxon>Archosauria</taxon>
        <taxon>Dinosauria</taxon>
        <taxon>Saurischia</taxon>
        <taxon>Theropoda</taxon>
        <taxon>Coelurosauria</taxon>
        <taxon>Aves</taxon>
        <taxon>Neognathae</taxon>
        <taxon>Neoaves</taxon>
        <taxon>Telluraves</taxon>
        <taxon>Australaves</taxon>
        <taxon>Falconiformes</taxon>
        <taxon>Falconidae</taxon>
        <taxon>Falco</taxon>
    </lineage>
</organism>